<name>A0A395HW62_ASPHC</name>
<sequence>MDVASGYRTVPLTDYHQDPMPLADSTPNEPQIGCPHFGYALPSLRALHRLYSQRSICEWVSLPSSTSPFSIDLQSRSSPAVSMLIVDAMLLSLPDTARNRPVDHISCIYCSSRMSNMGTRVETAMPARPPPFPIHQLLSSWISTAGQFMRFE</sequence>
<dbReference type="RefSeq" id="XP_025550809.1">
    <property type="nucleotide sequence ID" value="XM_025701137.1"/>
</dbReference>
<dbReference type="AlphaFoldDB" id="A0A395HW62"/>
<dbReference type="GeneID" id="37205426"/>
<evidence type="ECO:0000313" key="1">
    <source>
        <dbReference type="EMBL" id="RAL11655.1"/>
    </source>
</evidence>
<reference evidence="1 2" key="1">
    <citation type="submission" date="2018-02" db="EMBL/GenBank/DDBJ databases">
        <title>The genomes of Aspergillus section Nigri reveals drivers in fungal speciation.</title>
        <authorList>
            <consortium name="DOE Joint Genome Institute"/>
            <person name="Vesth T.C."/>
            <person name="Nybo J."/>
            <person name="Theobald S."/>
            <person name="Brandl J."/>
            <person name="Frisvad J.C."/>
            <person name="Nielsen K.F."/>
            <person name="Lyhne E.K."/>
            <person name="Kogle M.E."/>
            <person name="Kuo A."/>
            <person name="Riley R."/>
            <person name="Clum A."/>
            <person name="Nolan M."/>
            <person name="Lipzen A."/>
            <person name="Salamov A."/>
            <person name="Henrissat B."/>
            <person name="Wiebenga A."/>
            <person name="De vries R.P."/>
            <person name="Grigoriev I.V."/>
            <person name="Mortensen U.H."/>
            <person name="Andersen M.R."/>
            <person name="Baker S.E."/>
        </authorList>
    </citation>
    <scope>NUCLEOTIDE SEQUENCE [LARGE SCALE GENOMIC DNA]</scope>
    <source>
        <strain evidence="1 2">CBS 101889</strain>
    </source>
</reference>
<dbReference type="EMBL" id="KZ824287">
    <property type="protein sequence ID" value="RAL11655.1"/>
    <property type="molecule type" value="Genomic_DNA"/>
</dbReference>
<protein>
    <submittedName>
        <fullName evidence="1">Uncharacterized protein</fullName>
    </submittedName>
</protein>
<dbReference type="Proteomes" id="UP000248961">
    <property type="component" value="Unassembled WGS sequence"/>
</dbReference>
<proteinExistence type="predicted"/>
<organism evidence="1 2">
    <name type="scientific">Aspergillus homomorphus (strain CBS 101889)</name>
    <dbReference type="NCBI Taxonomy" id="1450537"/>
    <lineage>
        <taxon>Eukaryota</taxon>
        <taxon>Fungi</taxon>
        <taxon>Dikarya</taxon>
        <taxon>Ascomycota</taxon>
        <taxon>Pezizomycotina</taxon>
        <taxon>Eurotiomycetes</taxon>
        <taxon>Eurotiomycetidae</taxon>
        <taxon>Eurotiales</taxon>
        <taxon>Aspergillaceae</taxon>
        <taxon>Aspergillus</taxon>
        <taxon>Aspergillus subgen. Circumdati</taxon>
    </lineage>
</organism>
<accession>A0A395HW62</accession>
<keyword evidence="2" id="KW-1185">Reference proteome</keyword>
<gene>
    <name evidence="1" type="ORF">BO97DRAFT_92292</name>
</gene>
<dbReference type="VEuPathDB" id="FungiDB:BO97DRAFT_92292"/>
<evidence type="ECO:0000313" key="2">
    <source>
        <dbReference type="Proteomes" id="UP000248961"/>
    </source>
</evidence>